<dbReference type="InterPro" id="IPR013087">
    <property type="entry name" value="Znf_C2H2_type"/>
</dbReference>
<evidence type="ECO:0000256" key="1">
    <source>
        <dbReference type="PROSITE-ProRule" id="PRU00042"/>
    </source>
</evidence>
<evidence type="ECO:0000313" key="4">
    <source>
        <dbReference type="Proteomes" id="UP000192501"/>
    </source>
</evidence>
<dbReference type="GO" id="GO:0008270">
    <property type="term" value="F:zinc ion binding"/>
    <property type="evidence" value="ECO:0007669"/>
    <property type="project" value="UniProtKB-KW"/>
</dbReference>
<keyword evidence="1" id="KW-0479">Metal-binding</keyword>
<comment type="caution">
    <text evidence="3">The sequence shown here is derived from an EMBL/GenBank/DDBJ whole genome shotgun (WGS) entry which is preliminary data.</text>
</comment>
<feature type="domain" description="C2H2-type" evidence="2">
    <location>
        <begin position="271"/>
        <end position="299"/>
    </location>
</feature>
<dbReference type="Proteomes" id="UP000192501">
    <property type="component" value="Unassembled WGS sequence"/>
</dbReference>
<proteinExistence type="predicted"/>
<protein>
    <recommendedName>
        <fullName evidence="2">C2H2-type domain-containing protein</fullName>
    </recommendedName>
</protein>
<dbReference type="AlphaFoldDB" id="A0A1X0QL86"/>
<reference evidence="3 4" key="1">
    <citation type="journal article" date="2017" name="Environ. Microbiol.">
        <title>Decay of the glycolytic pathway and adaptation to intranuclear parasitism within Enterocytozoonidae microsporidia.</title>
        <authorList>
            <person name="Wiredu Boakye D."/>
            <person name="Jaroenlak P."/>
            <person name="Prachumwat A."/>
            <person name="Williams T.A."/>
            <person name="Bateman K.S."/>
            <person name="Itsathitphaisarn O."/>
            <person name="Sritunyalucksana K."/>
            <person name="Paszkiewicz K.H."/>
            <person name="Moore K.A."/>
            <person name="Stentiford G.D."/>
            <person name="Williams B.A."/>
        </authorList>
    </citation>
    <scope>NUCLEOTIDE SEQUENCE [LARGE SCALE GENOMIC DNA]</scope>
    <source>
        <strain evidence="4">canceri</strain>
    </source>
</reference>
<dbReference type="PROSITE" id="PS00028">
    <property type="entry name" value="ZINC_FINGER_C2H2_1"/>
    <property type="match status" value="1"/>
</dbReference>
<accession>A0A1X0QL86</accession>
<dbReference type="VEuPathDB" id="MicrosporidiaDB:HERIO_1502"/>
<dbReference type="PROSITE" id="PS50157">
    <property type="entry name" value="ZINC_FINGER_C2H2_2"/>
    <property type="match status" value="1"/>
</dbReference>
<organism evidence="3 4">
    <name type="scientific">Hepatospora eriocheir</name>
    <dbReference type="NCBI Taxonomy" id="1081669"/>
    <lineage>
        <taxon>Eukaryota</taxon>
        <taxon>Fungi</taxon>
        <taxon>Fungi incertae sedis</taxon>
        <taxon>Microsporidia</taxon>
        <taxon>Hepatosporidae</taxon>
        <taxon>Hepatospora</taxon>
    </lineage>
</organism>
<dbReference type="VEuPathDB" id="MicrosporidiaDB:A0H76_239"/>
<gene>
    <name evidence="3" type="ORF">A0H76_239</name>
</gene>
<evidence type="ECO:0000313" key="3">
    <source>
        <dbReference type="EMBL" id="ORE00527.1"/>
    </source>
</evidence>
<name>A0A1X0QL86_9MICR</name>
<keyword evidence="1" id="KW-0862">Zinc</keyword>
<dbReference type="EMBL" id="LTAI01000012">
    <property type="protein sequence ID" value="ORE00527.1"/>
    <property type="molecule type" value="Genomic_DNA"/>
</dbReference>
<keyword evidence="1" id="KW-0863">Zinc-finger</keyword>
<evidence type="ECO:0000259" key="2">
    <source>
        <dbReference type="PROSITE" id="PS50157"/>
    </source>
</evidence>
<sequence>MISFEGLEKRRLNEGQKDVVSENISEIPFTNLLTYNEFLRFNEMDSKERSITRTEYNNYVTNFLLENLYKVYSNNEKFTWFIDRYIKGIFKSKNEELKKESNLFCLPHLTNEEYDKYLSKGYMIFFNYFNNDLVIEKDAYFYSTESSIRTTTKISMNEYQEYYFLSVYWLKRLYNSLCKLYGGNERNDLPDDDKELTKILRNDFYFCTTCCIKYDQKIFMDDFCSRHFPGNFNFRRIYLICEIANVNKIDLFDYMKIEDLVIKRYVNKAELECRECFKKFINFDMITEHIKSKHLNIKEEIECEYQKWNNFIENMDLTILYAPCKLNNKYMHPLLKKSREVNSINYKDLTSKNQ</sequence>